<dbReference type="EMBL" id="BORC01000003">
    <property type="protein sequence ID" value="GIN62009.1"/>
    <property type="molecule type" value="Genomic_DNA"/>
</dbReference>
<dbReference type="PIRSF" id="PIRSF016557">
    <property type="entry name" value="Caps_synth_CpsB"/>
    <property type="match status" value="1"/>
</dbReference>
<evidence type="ECO:0000256" key="3">
    <source>
        <dbReference type="ARBA" id="ARBA00022912"/>
    </source>
</evidence>
<keyword evidence="2 5" id="KW-0378">Hydrolase</keyword>
<proteinExistence type="inferred from homology"/>
<dbReference type="GO" id="GO:0004725">
    <property type="term" value="F:protein tyrosine phosphatase activity"/>
    <property type="evidence" value="ECO:0007669"/>
    <property type="project" value="UniProtKB-UniRule"/>
</dbReference>
<dbReference type="RefSeq" id="WP_212933589.1">
    <property type="nucleotide sequence ID" value="NZ_BORC01000003.1"/>
</dbReference>
<dbReference type="GO" id="GO:0030145">
    <property type="term" value="F:manganese ion binding"/>
    <property type="evidence" value="ECO:0007669"/>
    <property type="project" value="UniProtKB-UniRule"/>
</dbReference>
<keyword evidence="3 5" id="KW-0904">Protein phosphatase</keyword>
<comment type="caution">
    <text evidence="6">The sequence shown here is derived from an EMBL/GenBank/DDBJ whole genome shotgun (WGS) entry which is preliminary data.</text>
</comment>
<dbReference type="PANTHER" id="PTHR39181">
    <property type="entry name" value="TYROSINE-PROTEIN PHOSPHATASE YWQE"/>
    <property type="match status" value="1"/>
</dbReference>
<reference evidence="6" key="1">
    <citation type="submission" date="2021-03" db="EMBL/GenBank/DDBJ databases">
        <title>Antimicrobial resistance genes in bacteria isolated from Japanese honey, and their potential for conferring macrolide and lincosamide resistance in the American foulbrood pathogen Paenibacillus larvae.</title>
        <authorList>
            <person name="Okamoto M."/>
            <person name="Kumagai M."/>
            <person name="Kanamori H."/>
            <person name="Takamatsu D."/>
        </authorList>
    </citation>
    <scope>NUCLEOTIDE SEQUENCE</scope>
    <source>
        <strain evidence="6">J27TS8</strain>
    </source>
</reference>
<dbReference type="Proteomes" id="UP000682111">
    <property type="component" value="Unassembled WGS sequence"/>
</dbReference>
<evidence type="ECO:0000256" key="1">
    <source>
        <dbReference type="ARBA" id="ARBA00005750"/>
    </source>
</evidence>
<comment type="catalytic activity">
    <reaction evidence="4 5">
        <text>O-phospho-L-tyrosyl-[protein] + H2O = L-tyrosyl-[protein] + phosphate</text>
        <dbReference type="Rhea" id="RHEA:10684"/>
        <dbReference type="Rhea" id="RHEA-COMP:10136"/>
        <dbReference type="Rhea" id="RHEA-COMP:20101"/>
        <dbReference type="ChEBI" id="CHEBI:15377"/>
        <dbReference type="ChEBI" id="CHEBI:43474"/>
        <dbReference type="ChEBI" id="CHEBI:46858"/>
        <dbReference type="ChEBI" id="CHEBI:61978"/>
        <dbReference type="EC" id="3.1.3.48"/>
    </reaction>
</comment>
<dbReference type="SUPFAM" id="SSF89550">
    <property type="entry name" value="PHP domain-like"/>
    <property type="match status" value="1"/>
</dbReference>
<name>A0A919WHV7_9BACI</name>
<accession>A0A919WHV7</accession>
<evidence type="ECO:0000256" key="2">
    <source>
        <dbReference type="ARBA" id="ARBA00022801"/>
    </source>
</evidence>
<dbReference type="Gene3D" id="3.20.20.140">
    <property type="entry name" value="Metal-dependent hydrolases"/>
    <property type="match status" value="1"/>
</dbReference>
<dbReference type="PANTHER" id="PTHR39181:SF1">
    <property type="entry name" value="TYROSINE-PROTEIN PHOSPHATASE YWQE"/>
    <property type="match status" value="1"/>
</dbReference>
<evidence type="ECO:0000313" key="7">
    <source>
        <dbReference type="Proteomes" id="UP000682111"/>
    </source>
</evidence>
<keyword evidence="7" id="KW-1185">Reference proteome</keyword>
<dbReference type="Pfam" id="PF19567">
    <property type="entry name" value="CpsB_CapC"/>
    <property type="match status" value="1"/>
</dbReference>
<gene>
    <name evidence="6" type="ORF">J27TS8_20020</name>
</gene>
<dbReference type="InterPro" id="IPR016667">
    <property type="entry name" value="Caps_polysacc_synth_CpsB/CapC"/>
</dbReference>
<evidence type="ECO:0000256" key="4">
    <source>
        <dbReference type="ARBA" id="ARBA00051722"/>
    </source>
</evidence>
<evidence type="ECO:0000313" key="6">
    <source>
        <dbReference type="EMBL" id="GIN62009.1"/>
    </source>
</evidence>
<organism evidence="6 7">
    <name type="scientific">Robertmurraya siralis</name>
    <dbReference type="NCBI Taxonomy" id="77777"/>
    <lineage>
        <taxon>Bacteria</taxon>
        <taxon>Bacillati</taxon>
        <taxon>Bacillota</taxon>
        <taxon>Bacilli</taxon>
        <taxon>Bacillales</taxon>
        <taxon>Bacillaceae</taxon>
        <taxon>Robertmurraya</taxon>
    </lineage>
</organism>
<protein>
    <recommendedName>
        <fullName evidence="5">Tyrosine-protein phosphatase</fullName>
        <ecNumber evidence="5">3.1.3.48</ecNumber>
    </recommendedName>
</protein>
<comment type="similarity">
    <text evidence="1 5">Belongs to the metallo-dependent hydrolases superfamily. CpsB/CapC family.</text>
</comment>
<dbReference type="InterPro" id="IPR016195">
    <property type="entry name" value="Pol/histidinol_Pase-like"/>
</dbReference>
<dbReference type="AlphaFoldDB" id="A0A919WHV7"/>
<dbReference type="EC" id="3.1.3.48" evidence="5"/>
<evidence type="ECO:0000256" key="5">
    <source>
        <dbReference type="PIRNR" id="PIRNR016557"/>
    </source>
</evidence>
<sequence length="254" mass="29246">MIDLHCHIIPDVDDGPSHISQFLEMARIAVEQGVTHLFATPHHLNGSYENPKNKILQMTRQYSNYLIEEKIPLVLHPGQELRVHREIFQTIEADEMITLDNQGKYVLLELPSTNVPNYLHEVVYELRLRGITPIIPHPERNVKIVEEPELLYDLLSDGALTQLTAGSIIGQFGKKIKLFSEKLIEHQWTHFIASDAHNTHSRGFFLQQAFEAITKKFGVDAIFYYKENAELLLRGQNIVAEEAKPMRRKLFGFI</sequence>